<dbReference type="Proteomes" id="UP000469430">
    <property type="component" value="Unassembled WGS sequence"/>
</dbReference>
<feature type="domain" description="DUF4126" evidence="2">
    <location>
        <begin position="14"/>
        <end position="186"/>
    </location>
</feature>
<feature type="transmembrane region" description="Helical" evidence="1">
    <location>
        <begin position="155"/>
        <end position="188"/>
    </location>
</feature>
<feature type="transmembrane region" description="Helical" evidence="1">
    <location>
        <begin position="12"/>
        <end position="38"/>
    </location>
</feature>
<keyword evidence="1" id="KW-1133">Transmembrane helix</keyword>
<dbReference type="Pfam" id="PF13548">
    <property type="entry name" value="DUF4126"/>
    <property type="match status" value="1"/>
</dbReference>
<dbReference type="AlphaFoldDB" id="A0A6I4TRT7"/>
<sequence>MGTQPALSIVEILGIATSISLLAGWRLYFVVLVTGIAMRTGLVPLPEHLASLQVLGNPWIMAVAAIGAFCEFFTDKIAWMDSAWDAVHTLLRPVGGALLAMAVIDPADPTTQVLAVLLGGGGALLSHTGKAGVRAIVNTSPEPISNVGVSLIEDGLIGVLMVLAFTFPVLAALVALFMAGLAIALIFIARRVVRRLMGTPRKRPPDQPI</sequence>
<gene>
    <name evidence="3" type="ORF">GRI97_01370</name>
</gene>
<comment type="caution">
    <text evidence="3">The sequence shown here is derived from an EMBL/GenBank/DDBJ whole genome shotgun (WGS) entry which is preliminary data.</text>
</comment>
<dbReference type="EMBL" id="WTYJ01000001">
    <property type="protein sequence ID" value="MXO97637.1"/>
    <property type="molecule type" value="Genomic_DNA"/>
</dbReference>
<keyword evidence="1" id="KW-0812">Transmembrane</keyword>
<dbReference type="InterPro" id="IPR025196">
    <property type="entry name" value="DUF4126"/>
</dbReference>
<evidence type="ECO:0000259" key="2">
    <source>
        <dbReference type="Pfam" id="PF13548"/>
    </source>
</evidence>
<dbReference type="OrthoDB" id="181455at2"/>
<accession>A0A6I4TRT7</accession>
<dbReference type="RefSeq" id="WP_161389355.1">
    <property type="nucleotide sequence ID" value="NZ_JBHSCP010000001.1"/>
</dbReference>
<keyword evidence="4" id="KW-1185">Reference proteome</keyword>
<organism evidence="3 4">
    <name type="scientific">Croceibacterium xixiisoli</name>
    <dbReference type="NCBI Taxonomy" id="1476466"/>
    <lineage>
        <taxon>Bacteria</taxon>
        <taxon>Pseudomonadati</taxon>
        <taxon>Pseudomonadota</taxon>
        <taxon>Alphaproteobacteria</taxon>
        <taxon>Sphingomonadales</taxon>
        <taxon>Erythrobacteraceae</taxon>
        <taxon>Croceibacterium</taxon>
    </lineage>
</organism>
<name>A0A6I4TRT7_9SPHN</name>
<evidence type="ECO:0000313" key="4">
    <source>
        <dbReference type="Proteomes" id="UP000469430"/>
    </source>
</evidence>
<keyword evidence="1" id="KW-0472">Membrane</keyword>
<evidence type="ECO:0000313" key="3">
    <source>
        <dbReference type="EMBL" id="MXO97637.1"/>
    </source>
</evidence>
<reference evidence="3 4" key="1">
    <citation type="submission" date="2019-12" db="EMBL/GenBank/DDBJ databases">
        <title>Genomic-based taxomic classification of the family Erythrobacteraceae.</title>
        <authorList>
            <person name="Xu L."/>
        </authorList>
    </citation>
    <scope>NUCLEOTIDE SEQUENCE [LARGE SCALE GENOMIC DNA]</scope>
    <source>
        <strain evidence="3 4">S36</strain>
    </source>
</reference>
<protein>
    <submittedName>
        <fullName evidence="3">DUF4126 family protein</fullName>
    </submittedName>
</protein>
<evidence type="ECO:0000256" key="1">
    <source>
        <dbReference type="SAM" id="Phobius"/>
    </source>
</evidence>
<proteinExistence type="predicted"/>